<proteinExistence type="predicted"/>
<dbReference type="PROSITE" id="PS01180">
    <property type="entry name" value="CUB"/>
    <property type="match status" value="2"/>
</dbReference>
<dbReference type="InterPro" id="IPR000859">
    <property type="entry name" value="CUB_dom"/>
</dbReference>
<feature type="chain" id="PRO_5027553077" evidence="4">
    <location>
        <begin position="24"/>
        <end position="343"/>
    </location>
</feature>
<dbReference type="GeneID" id="116298182"/>
<organism evidence="6 7">
    <name type="scientific">Actinia tenebrosa</name>
    <name type="common">Australian red waratah sea anemone</name>
    <dbReference type="NCBI Taxonomy" id="6105"/>
    <lineage>
        <taxon>Eukaryota</taxon>
        <taxon>Metazoa</taxon>
        <taxon>Cnidaria</taxon>
        <taxon>Anthozoa</taxon>
        <taxon>Hexacorallia</taxon>
        <taxon>Actiniaria</taxon>
        <taxon>Actiniidae</taxon>
        <taxon>Actinia</taxon>
    </lineage>
</organism>
<sequence>MSILFFNILYFFLVCSLLEGAHSSIKTFNGISGRFSSEKESNGFYPNNFSMEYRIQVPSGRRAMLSFKNFSILGSMPNCSEDYVEISLGCQNIRSIGKYCSCGLITPLPFDFYSIDECMTLTFKSDVKYAAQGFVAEYSSDLKNQPVSNKDTCTAISNQHNSSVSNIFTPLWPNNYPTKTSCSWNFENPVNYSIIIQFMDFEIERTVFCDPNEEKDDRVMIKASRKFVSGPFEIVNKRICSLMNDVDKRKIFRVIVPDIYRKIAVNFINDADSHTATGFTAGMISYKSDPPDTQSCRVRLVPPRPPTPSMSPNMLLSSANLLLFATFYFAFCFTLKPCTCVFE</sequence>
<reference evidence="7" key="1">
    <citation type="submission" date="2025-08" db="UniProtKB">
        <authorList>
            <consortium name="RefSeq"/>
        </authorList>
    </citation>
    <scope>IDENTIFICATION</scope>
    <source>
        <tissue evidence="7">Tentacle</tissue>
    </source>
</reference>
<evidence type="ECO:0000259" key="5">
    <source>
        <dbReference type="PROSITE" id="PS01180"/>
    </source>
</evidence>
<evidence type="ECO:0000256" key="1">
    <source>
        <dbReference type="ARBA" id="ARBA00022737"/>
    </source>
</evidence>
<dbReference type="Proteomes" id="UP000515163">
    <property type="component" value="Unplaced"/>
</dbReference>
<dbReference type="Gene3D" id="2.60.120.290">
    <property type="entry name" value="Spermadhesin, CUB domain"/>
    <property type="match status" value="2"/>
</dbReference>
<dbReference type="PANTHER" id="PTHR24251">
    <property type="entry name" value="OVOCHYMASE-RELATED"/>
    <property type="match status" value="1"/>
</dbReference>
<dbReference type="KEGG" id="aten:116298182"/>
<dbReference type="SMART" id="SM00042">
    <property type="entry name" value="CUB"/>
    <property type="match status" value="2"/>
</dbReference>
<evidence type="ECO:0000256" key="4">
    <source>
        <dbReference type="SAM" id="SignalP"/>
    </source>
</evidence>
<evidence type="ECO:0000256" key="3">
    <source>
        <dbReference type="PROSITE-ProRule" id="PRU00059"/>
    </source>
</evidence>
<feature type="signal peptide" evidence="4">
    <location>
        <begin position="1"/>
        <end position="23"/>
    </location>
</feature>
<dbReference type="RefSeq" id="XP_031562423.1">
    <property type="nucleotide sequence ID" value="XM_031706563.1"/>
</dbReference>
<feature type="domain" description="CUB" evidence="5">
    <location>
        <begin position="15"/>
        <end position="141"/>
    </location>
</feature>
<accession>A0A6P8I3K0</accession>
<evidence type="ECO:0000313" key="6">
    <source>
        <dbReference type="Proteomes" id="UP000515163"/>
    </source>
</evidence>
<dbReference type="InParanoid" id="A0A6P8I3K0"/>
<name>A0A6P8I3K0_ACTTE</name>
<keyword evidence="6" id="KW-1185">Reference proteome</keyword>
<feature type="domain" description="CUB" evidence="5">
    <location>
        <begin position="153"/>
        <end position="286"/>
    </location>
</feature>
<dbReference type="SUPFAM" id="SSF49854">
    <property type="entry name" value="Spermadhesin, CUB domain"/>
    <property type="match status" value="2"/>
</dbReference>
<dbReference type="PANTHER" id="PTHR24251:SF30">
    <property type="entry name" value="MEMBRANE FRIZZLED-RELATED PROTEIN"/>
    <property type="match status" value="1"/>
</dbReference>
<keyword evidence="4" id="KW-0732">Signal</keyword>
<dbReference type="InterPro" id="IPR035914">
    <property type="entry name" value="Sperma_CUB_dom_sf"/>
</dbReference>
<comment type="caution">
    <text evidence="3">Lacks conserved residue(s) required for the propagation of feature annotation.</text>
</comment>
<protein>
    <submittedName>
        <fullName evidence="7">Tolloid-like protein 2</fullName>
    </submittedName>
</protein>
<keyword evidence="1" id="KW-0677">Repeat</keyword>
<dbReference type="AlphaFoldDB" id="A0A6P8I3K0"/>
<evidence type="ECO:0000256" key="2">
    <source>
        <dbReference type="ARBA" id="ARBA00023157"/>
    </source>
</evidence>
<gene>
    <name evidence="7" type="primary">LOC116298182</name>
</gene>
<evidence type="ECO:0000313" key="7">
    <source>
        <dbReference type="RefSeq" id="XP_031562423.1"/>
    </source>
</evidence>
<keyword evidence="2" id="KW-1015">Disulfide bond</keyword>
<dbReference type="OrthoDB" id="5971537at2759"/>
<dbReference type="Pfam" id="PF00431">
    <property type="entry name" value="CUB"/>
    <property type="match status" value="2"/>
</dbReference>
<dbReference type="CDD" id="cd00041">
    <property type="entry name" value="CUB"/>
    <property type="match status" value="2"/>
</dbReference>